<accession>A0A4Y1S009</accession>
<feature type="region of interest" description="Disordered" evidence="4">
    <location>
        <begin position="1"/>
        <end position="27"/>
    </location>
</feature>
<feature type="coiled-coil region" evidence="3">
    <location>
        <begin position="762"/>
        <end position="814"/>
    </location>
</feature>
<evidence type="ECO:0000256" key="1">
    <source>
        <dbReference type="ARBA" id="ARBA00005921"/>
    </source>
</evidence>
<evidence type="ECO:0000256" key="3">
    <source>
        <dbReference type="SAM" id="Coils"/>
    </source>
</evidence>
<feature type="coiled-coil region" evidence="3">
    <location>
        <begin position="337"/>
        <end position="364"/>
    </location>
</feature>
<protein>
    <recommendedName>
        <fullName evidence="6">Filament-like plant protein 7</fullName>
    </recommendedName>
</protein>
<feature type="region of interest" description="Disordered" evidence="4">
    <location>
        <begin position="942"/>
        <end position="997"/>
    </location>
</feature>
<dbReference type="PANTHER" id="PTHR31580">
    <property type="entry name" value="FILAMENT-LIKE PLANT PROTEIN 4"/>
    <property type="match status" value="1"/>
</dbReference>
<name>A0A4Y1S009_PRUDU</name>
<evidence type="ECO:0000313" key="5">
    <source>
        <dbReference type="EMBL" id="BBH09602.1"/>
    </source>
</evidence>
<evidence type="ECO:0000256" key="4">
    <source>
        <dbReference type="SAM" id="MobiDB-lite"/>
    </source>
</evidence>
<dbReference type="InterPro" id="IPR008587">
    <property type="entry name" value="FPP_plant"/>
</dbReference>
<gene>
    <name evidence="5" type="ORF">Prudu_022145</name>
</gene>
<organism evidence="5">
    <name type="scientific">Prunus dulcis</name>
    <name type="common">Almond</name>
    <name type="synonym">Amygdalus dulcis</name>
    <dbReference type="NCBI Taxonomy" id="3755"/>
    <lineage>
        <taxon>Eukaryota</taxon>
        <taxon>Viridiplantae</taxon>
        <taxon>Streptophyta</taxon>
        <taxon>Embryophyta</taxon>
        <taxon>Tracheophyta</taxon>
        <taxon>Spermatophyta</taxon>
        <taxon>Magnoliopsida</taxon>
        <taxon>eudicotyledons</taxon>
        <taxon>Gunneridae</taxon>
        <taxon>Pentapetalae</taxon>
        <taxon>rosids</taxon>
        <taxon>fabids</taxon>
        <taxon>Rosales</taxon>
        <taxon>Rosaceae</taxon>
        <taxon>Amygdaloideae</taxon>
        <taxon>Amygdaleae</taxon>
        <taxon>Prunus</taxon>
    </lineage>
</organism>
<feature type="coiled-coil region" evidence="3">
    <location>
        <begin position="148"/>
        <end position="273"/>
    </location>
</feature>
<dbReference type="Pfam" id="PF05911">
    <property type="entry name" value="FPP"/>
    <property type="match status" value="1"/>
</dbReference>
<feature type="compositionally biased region" description="Polar residues" evidence="4">
    <location>
        <begin position="1063"/>
        <end position="1073"/>
    </location>
</feature>
<dbReference type="AlphaFoldDB" id="A0A4Y1S009"/>
<dbReference type="EMBL" id="AP019304">
    <property type="protein sequence ID" value="BBH09602.1"/>
    <property type="molecule type" value="Genomic_DNA"/>
</dbReference>
<reference evidence="5" key="1">
    <citation type="journal article" date="2019" name="Science">
        <title>Mutation of a bHLH transcription factor allowed almond domestication.</title>
        <authorList>
            <person name="Sanchez-Perez R."/>
            <person name="Pavan S."/>
            <person name="Mazzeo R."/>
            <person name="Moldovan C."/>
            <person name="Aiese Cigliano R."/>
            <person name="Del Cueto J."/>
            <person name="Ricciardi F."/>
            <person name="Lotti C."/>
            <person name="Ricciardi L."/>
            <person name="Dicenta F."/>
            <person name="Lopez-Marques R.L."/>
            <person name="Lindberg Moller B."/>
        </authorList>
    </citation>
    <scope>NUCLEOTIDE SEQUENCE</scope>
</reference>
<feature type="region of interest" description="Disordered" evidence="4">
    <location>
        <begin position="1045"/>
        <end position="1073"/>
    </location>
</feature>
<comment type="similarity">
    <text evidence="1">Belongs to the FPP family.</text>
</comment>
<proteinExistence type="inferred from homology"/>
<evidence type="ECO:0008006" key="6">
    <source>
        <dbReference type="Google" id="ProtNLM"/>
    </source>
</evidence>
<sequence length="1073" mass="121682">MVVLREHPPTPFSAQTEHLDPPKLGPKSWTRRLGFGGKDLQRRQFLQQTPFLSEELKKREIRENLNEKLASVLLDCHVKEDLVTEHAKTAEAIAGGKKAGEPVLKQELDQALRQGISANERLTHSDDALAEYKQQLNFVREEQEQRINDAVKMTAREYEKAQKKLEEKLRETSQQLTNLALENTNLNKALRAKEKLIEDLNRHKSRPDAEFSALMARLDSTEKENAFLRYEFHMLEKELEIRSEEMEYNRRSAEESHKQLLESVRKITKLEQECQRLHLLMRKRLPGPTALLNMKSEVQMLGRDQTEMRRRKLNPTRDIIVRDANKGNSPEIPNKKMRLMIEQLHDLEEENKTLKEILIRKNSELLSSRTTHSQTASRLSQAGTQLGQLSKGQKSMELVACSPIPNDISRSSRFDIGSDDGISSSESWASALISELEHFKNERLKSPKECREVEVSDISLMDDFVEMEKMAIVSAVTPPNKGHHRCFTGRELVPVEDDSSFSDRRKYSQSKDARPENSFDWLQVVLKAMLEQKNVSNRSLDELFEDIKIALGYINQPTNHEAHRTAVSGHRAECDPIDSFSGALSIDTSVEDNGSQRSQSSLSKSISKLIKLFQGINQTSLVYDCTTDVLSYRDQSSQIFNSAASTDFLIRIFQWKRSELNAVVEKCVLTCHNLLGGKANFENFVEELTSTLDWLLNDYRTPKDASTMRNKIKKHFGWQEDQGDIAVEGAIGESIIGHTSEEQSLCLPLVASSNDQDVSFQLNKVQDKLQEENGRLKDELKSMEAQLKESQQIVESLQTELESLKQSEGIMEDQIENQKSVNEDLDTQLNVTKAKLNEVFQKFSSLEAELEHKHSCCEDLEATCLELQLQLQSAEKKETPEFGINQEEKQSQSGWEITTASVKLAECQETILNLGKQLKALATPREAELFDKVFSTTTSTAANASDNNLNRRSSLRDQMLAEDNPRVGDIKSPKEKETPRDADAEKPSLLHSDSHNALSTPTALMREGHLGSRHKAGNSAVGSLAIVPSKKQGGFGLLRRLLLRRKKGSNKKPNPWPRHDYQKPQQATCLLGE</sequence>
<dbReference type="PANTHER" id="PTHR31580:SF8">
    <property type="entry name" value="FILAMENT-LIKE PROTEIN (DUF869)"/>
    <property type="match status" value="1"/>
</dbReference>
<evidence type="ECO:0000256" key="2">
    <source>
        <dbReference type="ARBA" id="ARBA00023054"/>
    </source>
</evidence>
<keyword evidence="2 3" id="KW-0175">Coiled coil</keyword>
<feature type="compositionally biased region" description="Basic and acidic residues" evidence="4">
    <location>
        <begin position="963"/>
        <end position="994"/>
    </location>
</feature>